<gene>
    <name evidence="1" type="ORF">L2E82_01777</name>
</gene>
<reference evidence="1 2" key="2">
    <citation type="journal article" date="2022" name="Mol. Ecol. Resour.">
        <title>The genomes of chicory, endive, great burdock and yacon provide insights into Asteraceae paleo-polyploidization history and plant inulin production.</title>
        <authorList>
            <person name="Fan W."/>
            <person name="Wang S."/>
            <person name="Wang H."/>
            <person name="Wang A."/>
            <person name="Jiang F."/>
            <person name="Liu H."/>
            <person name="Zhao H."/>
            <person name="Xu D."/>
            <person name="Zhang Y."/>
        </authorList>
    </citation>
    <scope>NUCLEOTIDE SEQUENCE [LARGE SCALE GENOMIC DNA]</scope>
    <source>
        <strain evidence="2">cv. Punajuju</strain>
        <tissue evidence="1">Leaves</tissue>
    </source>
</reference>
<reference evidence="2" key="1">
    <citation type="journal article" date="2022" name="Mol. Ecol. Resour.">
        <title>The genomes of chicory, endive, great burdock and yacon provide insights into Asteraceae palaeo-polyploidization history and plant inulin production.</title>
        <authorList>
            <person name="Fan W."/>
            <person name="Wang S."/>
            <person name="Wang H."/>
            <person name="Wang A."/>
            <person name="Jiang F."/>
            <person name="Liu H."/>
            <person name="Zhao H."/>
            <person name="Xu D."/>
            <person name="Zhang Y."/>
        </authorList>
    </citation>
    <scope>NUCLEOTIDE SEQUENCE [LARGE SCALE GENOMIC DNA]</scope>
    <source>
        <strain evidence="2">cv. Punajuju</strain>
    </source>
</reference>
<dbReference type="Proteomes" id="UP001055811">
    <property type="component" value="Linkage Group LG01"/>
</dbReference>
<keyword evidence="2" id="KW-1185">Reference proteome</keyword>
<name>A0ACB9GZJ0_CICIN</name>
<dbReference type="EMBL" id="CM042009">
    <property type="protein sequence ID" value="KAI3788993.1"/>
    <property type="molecule type" value="Genomic_DNA"/>
</dbReference>
<protein>
    <submittedName>
        <fullName evidence="1">Uncharacterized protein</fullName>
    </submittedName>
</protein>
<sequence>MDMQNDLCIPVSKDESEQEHGQVFIEQGFDYSQRGQRLHSGVRGAVRQDVRAMIPTGFAGLVVGACNMAISEFVSVYSQRYVDVAQMKRETMIVGNEKSLHLYRSNYFMFYLL</sequence>
<accession>A0ACB9GZJ0</accession>
<organism evidence="1 2">
    <name type="scientific">Cichorium intybus</name>
    <name type="common">Chicory</name>
    <dbReference type="NCBI Taxonomy" id="13427"/>
    <lineage>
        <taxon>Eukaryota</taxon>
        <taxon>Viridiplantae</taxon>
        <taxon>Streptophyta</taxon>
        <taxon>Embryophyta</taxon>
        <taxon>Tracheophyta</taxon>
        <taxon>Spermatophyta</taxon>
        <taxon>Magnoliopsida</taxon>
        <taxon>eudicotyledons</taxon>
        <taxon>Gunneridae</taxon>
        <taxon>Pentapetalae</taxon>
        <taxon>asterids</taxon>
        <taxon>campanulids</taxon>
        <taxon>Asterales</taxon>
        <taxon>Asteraceae</taxon>
        <taxon>Cichorioideae</taxon>
        <taxon>Cichorieae</taxon>
        <taxon>Cichoriinae</taxon>
        <taxon>Cichorium</taxon>
    </lineage>
</organism>
<evidence type="ECO:0000313" key="1">
    <source>
        <dbReference type="EMBL" id="KAI3788993.1"/>
    </source>
</evidence>
<proteinExistence type="predicted"/>
<evidence type="ECO:0000313" key="2">
    <source>
        <dbReference type="Proteomes" id="UP001055811"/>
    </source>
</evidence>
<comment type="caution">
    <text evidence="1">The sequence shown here is derived from an EMBL/GenBank/DDBJ whole genome shotgun (WGS) entry which is preliminary data.</text>
</comment>